<evidence type="ECO:0000313" key="4">
    <source>
        <dbReference type="Proteomes" id="UP000489600"/>
    </source>
</evidence>
<organism evidence="3 4">
    <name type="scientific">Arabis nemorensis</name>
    <dbReference type="NCBI Taxonomy" id="586526"/>
    <lineage>
        <taxon>Eukaryota</taxon>
        <taxon>Viridiplantae</taxon>
        <taxon>Streptophyta</taxon>
        <taxon>Embryophyta</taxon>
        <taxon>Tracheophyta</taxon>
        <taxon>Spermatophyta</taxon>
        <taxon>Magnoliopsida</taxon>
        <taxon>eudicotyledons</taxon>
        <taxon>Gunneridae</taxon>
        <taxon>Pentapetalae</taxon>
        <taxon>rosids</taxon>
        <taxon>malvids</taxon>
        <taxon>Brassicales</taxon>
        <taxon>Brassicaceae</taxon>
        <taxon>Arabideae</taxon>
        <taxon>Arabis</taxon>
    </lineage>
</organism>
<gene>
    <name evidence="3" type="ORF">ANE_LOCUS13654</name>
</gene>
<name>A0A565BQ48_9BRAS</name>
<feature type="region of interest" description="Disordered" evidence="2">
    <location>
        <begin position="1"/>
        <end position="30"/>
    </location>
</feature>
<dbReference type="Proteomes" id="UP000489600">
    <property type="component" value="Unassembled WGS sequence"/>
</dbReference>
<reference evidence="3" key="1">
    <citation type="submission" date="2019-07" db="EMBL/GenBank/DDBJ databases">
        <authorList>
            <person name="Dittberner H."/>
        </authorList>
    </citation>
    <scope>NUCLEOTIDE SEQUENCE [LARGE SCALE GENOMIC DNA]</scope>
</reference>
<feature type="region of interest" description="Disordered" evidence="2">
    <location>
        <begin position="119"/>
        <end position="173"/>
    </location>
</feature>
<sequence length="173" mass="19515">MSSETESRSDNKTGKKKVIGNNNNSSENVSIAEHKILKAKYEALNKEHETLIKTLELLEITHGFTLENLEKKQTEASVGKKEVEKWKNKYVEIEKRLEKIEKGIKDLVLFDFDKNGVDSGTAENGNAKSNNVSDEGPILISDDDEEEGNERESNGGHIKSSKKKKPEFSFLLY</sequence>
<comment type="caution">
    <text evidence="3">The sequence shown here is derived from an EMBL/GenBank/DDBJ whole genome shotgun (WGS) entry which is preliminary data.</text>
</comment>
<evidence type="ECO:0000256" key="2">
    <source>
        <dbReference type="SAM" id="MobiDB-lite"/>
    </source>
</evidence>
<evidence type="ECO:0000313" key="3">
    <source>
        <dbReference type="EMBL" id="VVB03210.1"/>
    </source>
</evidence>
<dbReference type="EMBL" id="CABITT030000004">
    <property type="protein sequence ID" value="VVB03210.1"/>
    <property type="molecule type" value="Genomic_DNA"/>
</dbReference>
<feature type="coiled-coil region" evidence="1">
    <location>
        <begin position="34"/>
        <end position="103"/>
    </location>
</feature>
<keyword evidence="4" id="KW-1185">Reference proteome</keyword>
<protein>
    <submittedName>
        <fullName evidence="3">Uncharacterized protein</fullName>
    </submittedName>
</protein>
<dbReference type="AlphaFoldDB" id="A0A565BQ48"/>
<dbReference type="OrthoDB" id="1113711at2759"/>
<proteinExistence type="predicted"/>
<feature type="compositionally biased region" description="Polar residues" evidence="2">
    <location>
        <begin position="20"/>
        <end position="29"/>
    </location>
</feature>
<feature type="compositionally biased region" description="Basic and acidic residues" evidence="2">
    <location>
        <begin position="1"/>
        <end position="13"/>
    </location>
</feature>
<keyword evidence="1" id="KW-0175">Coiled coil</keyword>
<feature type="compositionally biased region" description="Polar residues" evidence="2">
    <location>
        <begin position="121"/>
        <end position="133"/>
    </location>
</feature>
<evidence type="ECO:0000256" key="1">
    <source>
        <dbReference type="SAM" id="Coils"/>
    </source>
</evidence>
<accession>A0A565BQ48</accession>